<organism evidence="2 3">
    <name type="scientific">Flavobacterium hungaricum</name>
    <dbReference type="NCBI Taxonomy" id="2082725"/>
    <lineage>
        <taxon>Bacteria</taxon>
        <taxon>Pseudomonadati</taxon>
        <taxon>Bacteroidota</taxon>
        <taxon>Flavobacteriia</taxon>
        <taxon>Flavobacteriales</taxon>
        <taxon>Flavobacteriaceae</taxon>
        <taxon>Flavobacterium</taxon>
    </lineage>
</organism>
<keyword evidence="3" id="KW-1185">Reference proteome</keyword>
<accession>A0ABR9TE27</accession>
<dbReference type="RefSeq" id="WP_193844648.1">
    <property type="nucleotide sequence ID" value="NZ_PRDM01000001.1"/>
</dbReference>
<feature type="chain" id="PRO_5046698048" evidence="1">
    <location>
        <begin position="24"/>
        <end position="101"/>
    </location>
</feature>
<dbReference type="EMBL" id="PRDM01000001">
    <property type="protein sequence ID" value="MBE8723588.1"/>
    <property type="molecule type" value="Genomic_DNA"/>
</dbReference>
<evidence type="ECO:0000313" key="2">
    <source>
        <dbReference type="EMBL" id="MBE8723588.1"/>
    </source>
</evidence>
<dbReference type="InterPro" id="IPR036909">
    <property type="entry name" value="Cyt_c-like_dom_sf"/>
</dbReference>
<sequence length="101" mass="11078">MNKYLILAGIALALASCGTQKTASVAAAEKAPEAKPVVEVTPELAEGKNLYENSCAKCHKLYEPVKFSKEEWAPILVRMQKKAKLDDVKMASITNYIHSQL</sequence>
<dbReference type="SUPFAM" id="SSF46626">
    <property type="entry name" value="Cytochrome c"/>
    <property type="match status" value="1"/>
</dbReference>
<keyword evidence="1" id="KW-0732">Signal</keyword>
<dbReference type="PROSITE" id="PS51257">
    <property type="entry name" value="PROKAR_LIPOPROTEIN"/>
    <property type="match status" value="1"/>
</dbReference>
<protein>
    <submittedName>
        <fullName evidence="2">Cytochrome c</fullName>
    </submittedName>
</protein>
<proteinExistence type="predicted"/>
<gene>
    <name evidence="2" type="ORF">C4F50_01425</name>
</gene>
<feature type="signal peptide" evidence="1">
    <location>
        <begin position="1"/>
        <end position="23"/>
    </location>
</feature>
<comment type="caution">
    <text evidence="2">The sequence shown here is derived from an EMBL/GenBank/DDBJ whole genome shotgun (WGS) entry which is preliminary data.</text>
</comment>
<dbReference type="Gene3D" id="1.10.760.10">
    <property type="entry name" value="Cytochrome c-like domain"/>
    <property type="match status" value="1"/>
</dbReference>
<dbReference type="Proteomes" id="UP000640614">
    <property type="component" value="Unassembled WGS sequence"/>
</dbReference>
<reference evidence="2 3" key="1">
    <citation type="submission" date="2018-07" db="EMBL/GenBank/DDBJ databases">
        <title>Genome assembly of strain KB82.</title>
        <authorList>
            <person name="Kukolya J."/>
            <person name="Horvath B."/>
            <person name="Nagy I."/>
            <person name="Toth A."/>
        </authorList>
    </citation>
    <scope>NUCLEOTIDE SEQUENCE [LARGE SCALE GENOMIC DNA]</scope>
    <source>
        <strain evidence="2 3">Kb82</strain>
    </source>
</reference>
<evidence type="ECO:0000256" key="1">
    <source>
        <dbReference type="SAM" id="SignalP"/>
    </source>
</evidence>
<evidence type="ECO:0000313" key="3">
    <source>
        <dbReference type="Proteomes" id="UP000640614"/>
    </source>
</evidence>
<name>A0ABR9TE27_9FLAO</name>